<organism evidence="2 3">
    <name type="scientific">Pseudohongiella spirulinae</name>
    <dbReference type="NCBI Taxonomy" id="1249552"/>
    <lineage>
        <taxon>Bacteria</taxon>
        <taxon>Pseudomonadati</taxon>
        <taxon>Pseudomonadota</taxon>
        <taxon>Gammaproteobacteria</taxon>
        <taxon>Pseudomonadales</taxon>
        <taxon>Pseudohongiellaceae</taxon>
        <taxon>Pseudohongiella</taxon>
    </lineage>
</organism>
<dbReference type="Proteomes" id="UP000065641">
    <property type="component" value="Chromosome"/>
</dbReference>
<keyword evidence="2" id="KW-0378">Hydrolase</keyword>
<dbReference type="InterPro" id="IPR032710">
    <property type="entry name" value="NTF2-like_dom_sf"/>
</dbReference>
<evidence type="ECO:0000313" key="2">
    <source>
        <dbReference type="EMBL" id="ALO47536.1"/>
    </source>
</evidence>
<protein>
    <submittedName>
        <fullName evidence="2">Limonene-1,2-epoxide hydrolase</fullName>
    </submittedName>
</protein>
<name>A0A0S2KGS7_9GAMM</name>
<reference evidence="2 3" key="1">
    <citation type="submission" date="2015-11" db="EMBL/GenBank/DDBJ databases">
        <authorList>
            <person name="Zhang Y."/>
            <person name="Guo Z."/>
        </authorList>
    </citation>
    <scope>NUCLEOTIDE SEQUENCE [LARGE SCALE GENOMIC DNA]</scope>
    <source>
        <strain evidence="2 3">KCTC 32221</strain>
    </source>
</reference>
<dbReference type="Pfam" id="PF07858">
    <property type="entry name" value="LEH"/>
    <property type="match status" value="1"/>
</dbReference>
<dbReference type="Gene3D" id="3.10.450.50">
    <property type="match status" value="1"/>
</dbReference>
<keyword evidence="3" id="KW-1185">Reference proteome</keyword>
<evidence type="ECO:0000259" key="1">
    <source>
        <dbReference type="Pfam" id="PF07858"/>
    </source>
</evidence>
<dbReference type="KEGG" id="pspi:PS2015_2908"/>
<dbReference type="EMBL" id="CP013189">
    <property type="protein sequence ID" value="ALO47536.1"/>
    <property type="molecule type" value="Genomic_DNA"/>
</dbReference>
<dbReference type="STRING" id="1249552.PS2015_2908"/>
<dbReference type="SUPFAM" id="SSF54427">
    <property type="entry name" value="NTF2-like"/>
    <property type="match status" value="1"/>
</dbReference>
<sequence length="123" mass="14192" precursor="true">MSSNKEVIRSFIHAWSRLDANELADFFSDDGTYHNMPSKPVVGKRNIKLFIEKFIANWNSTSWDILTIVEDGDTVICERLDITRTSTGDVHLPCCGVFEMQDGKIHIWRDYFDLNTYMKGITP</sequence>
<dbReference type="RefSeq" id="WP_058022918.1">
    <property type="nucleotide sequence ID" value="NZ_CP013189.1"/>
</dbReference>
<gene>
    <name evidence="2" type="ORF">PS2015_2908</name>
</gene>
<proteinExistence type="predicted"/>
<dbReference type="InterPro" id="IPR013100">
    <property type="entry name" value="LEH"/>
</dbReference>
<dbReference type="OrthoDB" id="9781757at2"/>
<dbReference type="GO" id="GO:0016787">
    <property type="term" value="F:hydrolase activity"/>
    <property type="evidence" value="ECO:0007669"/>
    <property type="project" value="UniProtKB-KW"/>
</dbReference>
<accession>A0A0S2KGS7</accession>
<feature type="domain" description="Limonene-1,2-epoxide hydrolase" evidence="1">
    <location>
        <begin position="3"/>
        <end position="120"/>
    </location>
</feature>
<dbReference type="AlphaFoldDB" id="A0A0S2KGS7"/>
<evidence type="ECO:0000313" key="3">
    <source>
        <dbReference type="Proteomes" id="UP000065641"/>
    </source>
</evidence>